<dbReference type="Pfam" id="PF08501">
    <property type="entry name" value="Shikimate_dh_N"/>
    <property type="match status" value="1"/>
</dbReference>
<keyword evidence="8" id="KW-1185">Reference proteome</keyword>
<dbReference type="EMBL" id="JAVRRJ010000001">
    <property type="protein sequence ID" value="KAK5091179.1"/>
    <property type="molecule type" value="Genomic_DNA"/>
</dbReference>
<dbReference type="GO" id="GO:0003855">
    <property type="term" value="F:3-dehydroquinate dehydratase activity"/>
    <property type="evidence" value="ECO:0007669"/>
    <property type="project" value="InterPro"/>
</dbReference>
<organism evidence="7 8">
    <name type="scientific">Lithohypha guttulata</name>
    <dbReference type="NCBI Taxonomy" id="1690604"/>
    <lineage>
        <taxon>Eukaryota</taxon>
        <taxon>Fungi</taxon>
        <taxon>Dikarya</taxon>
        <taxon>Ascomycota</taxon>
        <taxon>Pezizomycotina</taxon>
        <taxon>Eurotiomycetes</taxon>
        <taxon>Chaetothyriomycetidae</taxon>
        <taxon>Chaetothyriales</taxon>
        <taxon>Trichomeriaceae</taxon>
        <taxon>Lithohypha</taxon>
    </lineage>
</organism>
<comment type="caution">
    <text evidence="7">The sequence shown here is derived from an EMBL/GenBank/DDBJ whole genome shotgun (WGS) entry which is preliminary data.</text>
</comment>
<accession>A0AAN7T660</accession>
<dbReference type="InterPro" id="IPR013785">
    <property type="entry name" value="Aldolase_TIM"/>
</dbReference>
<dbReference type="Pfam" id="PF01488">
    <property type="entry name" value="Shikimate_DH"/>
    <property type="match status" value="1"/>
</dbReference>
<dbReference type="Pfam" id="PF18317">
    <property type="entry name" value="SDH_C"/>
    <property type="match status" value="1"/>
</dbReference>
<dbReference type="InterPro" id="IPR036291">
    <property type="entry name" value="NAD(P)-bd_dom_sf"/>
</dbReference>
<dbReference type="GO" id="GO:0004764">
    <property type="term" value="F:shikimate 3-dehydrogenase (NADP+) activity"/>
    <property type="evidence" value="ECO:0007669"/>
    <property type="project" value="InterPro"/>
</dbReference>
<evidence type="ECO:0000313" key="8">
    <source>
        <dbReference type="Proteomes" id="UP001309876"/>
    </source>
</evidence>
<reference evidence="7 8" key="1">
    <citation type="submission" date="2023-08" db="EMBL/GenBank/DDBJ databases">
        <title>Black Yeasts Isolated from many extreme environments.</title>
        <authorList>
            <person name="Coleine C."/>
            <person name="Stajich J.E."/>
            <person name="Selbmann L."/>
        </authorList>
    </citation>
    <scope>NUCLEOTIDE SEQUENCE [LARGE SCALE GENOMIC DNA]</scope>
    <source>
        <strain evidence="7 8">CCFEE 5910</strain>
    </source>
</reference>
<dbReference type="Gene3D" id="3.40.50.720">
    <property type="entry name" value="NAD(P)-binding Rossmann-like Domain"/>
    <property type="match status" value="1"/>
</dbReference>
<protein>
    <recommendedName>
        <fullName evidence="9">Quinate repressor protein</fullName>
    </recommendedName>
</protein>
<evidence type="ECO:0008006" key="9">
    <source>
        <dbReference type="Google" id="ProtNLM"/>
    </source>
</evidence>
<dbReference type="SUPFAM" id="SSF52540">
    <property type="entry name" value="P-loop containing nucleoside triphosphate hydrolases"/>
    <property type="match status" value="1"/>
</dbReference>
<dbReference type="SUPFAM" id="SSF51735">
    <property type="entry name" value="NAD(P)-binding Rossmann-fold domains"/>
    <property type="match status" value="1"/>
</dbReference>
<dbReference type="AlphaFoldDB" id="A0AAN7T660"/>
<dbReference type="InterPro" id="IPR013708">
    <property type="entry name" value="Shikimate_DH-bd_N"/>
</dbReference>
<dbReference type="InterPro" id="IPR046346">
    <property type="entry name" value="Aminoacid_DH-like_N_sf"/>
</dbReference>
<dbReference type="GO" id="GO:0003866">
    <property type="term" value="F:3-phosphoshikimate 1-carboxyvinyltransferase activity"/>
    <property type="evidence" value="ECO:0007669"/>
    <property type="project" value="TreeGrafter"/>
</dbReference>
<evidence type="ECO:0000256" key="3">
    <source>
        <dbReference type="SAM" id="MobiDB-lite"/>
    </source>
</evidence>
<dbReference type="GO" id="GO:0009423">
    <property type="term" value="P:chorismate biosynthetic process"/>
    <property type="evidence" value="ECO:0007669"/>
    <property type="project" value="TreeGrafter"/>
</dbReference>
<dbReference type="PANTHER" id="PTHR21090">
    <property type="entry name" value="AROM/DEHYDROQUINATE SYNTHASE"/>
    <property type="match status" value="1"/>
</dbReference>
<feature type="domain" description="SDH C-terminal" evidence="6">
    <location>
        <begin position="791"/>
        <end position="821"/>
    </location>
</feature>
<dbReference type="Gene3D" id="3.40.50.300">
    <property type="entry name" value="P-loop containing nucleotide triphosphate hydrolases"/>
    <property type="match status" value="1"/>
</dbReference>
<dbReference type="Gene3D" id="3.20.20.70">
    <property type="entry name" value="Aldolase class I"/>
    <property type="match status" value="1"/>
</dbReference>
<dbReference type="InterPro" id="IPR027417">
    <property type="entry name" value="P-loop_NTPase"/>
</dbReference>
<evidence type="ECO:0000256" key="2">
    <source>
        <dbReference type="ARBA" id="ARBA00009349"/>
    </source>
</evidence>
<feature type="domain" description="Quinate/shikimate 5-dehydrogenase/glutamyl-tRNA reductase" evidence="4">
    <location>
        <begin position="647"/>
        <end position="694"/>
    </location>
</feature>
<gene>
    <name evidence="7" type="ORF">LTR05_001359</name>
</gene>
<evidence type="ECO:0000313" key="7">
    <source>
        <dbReference type="EMBL" id="KAK5091179.1"/>
    </source>
</evidence>
<sequence>MSALVVPNLNHERSSSRRSSPNPTSPRVGHKRQRNGEAVEVTANSGMQTPITAEPGSAQRPRFTADASIVLVGIRGSGKRSLGFIAAAALGRRFVTEDHYFQNATGFSRQDYLRIHGSEEFHKQDVEISRSMLEENRSGCVIDCGLGSLTRALQDYLKTYCQTNQVIYVQRDMASVTKLLRLSERSAQMLEAGDTSHRKCSNFEFFNLEDVTTNSLESDDDRGSPTYSFKLRDAQIDFSNFVQRLTAQEEASNQDKPSAFSRTMPIEEKLFTHALFVHLSTYRHGRIDFSALQGGGDVVEVRIDEWQEGSPRLISQLVAEIRRYLRVPIICSATSINSHFHVNTYFAALRHGLRLVPDSMVVDLALEKNWLAEFVERRCCTQIVGAIRSPRADLLLAASDQVIVQVEKALNLGIKLVRLSAPAVTRSDSDHFEQFLRGLRHRYSSRVHFSAYLEDRLGRTTQVFNHILTPVTHKALRVDTSSTMDLVPQITAYEAIQALFSSFSLDPLHFYVFGANVSSSLSPTMHNAAYKAIGLWHDYTPINVDGWEEIQSRARMIDFGGASIAQPYKVRIVDQLTSLSEHAQAIGAINTLIPLRREHGQMNHNPNQALYRNRAGFVFGFHGDNSDWISIQKMLSKNLSPRNVIHNKSTALIVGAGGMARAAVYALLQMGCRAIFVYNRTVANARILSEYFSRWAAAQSSSSSAQVRIIKGTNEPWPAGFAQPTTIISCVTHERLPGEEHVSDFTVPEQWLGSETGGTAVEQAYYINTPFTEQIKQLRATTGKPWVVVDGLEVLHEQAAAQFEIMTGKNAPRMVMWNALQDAVTASGGKV</sequence>
<dbReference type="InterPro" id="IPR001381">
    <property type="entry name" value="DHquinase_I"/>
</dbReference>
<feature type="region of interest" description="Disordered" evidence="3">
    <location>
        <begin position="1"/>
        <end position="41"/>
    </location>
</feature>
<evidence type="ECO:0000259" key="6">
    <source>
        <dbReference type="Pfam" id="PF18317"/>
    </source>
</evidence>
<dbReference type="Pfam" id="PF01202">
    <property type="entry name" value="SKI"/>
    <property type="match status" value="1"/>
</dbReference>
<evidence type="ECO:0000259" key="4">
    <source>
        <dbReference type="Pfam" id="PF01488"/>
    </source>
</evidence>
<dbReference type="Gene3D" id="3.40.50.10860">
    <property type="entry name" value="Leucine Dehydrogenase, chain A, domain 1"/>
    <property type="match status" value="1"/>
</dbReference>
<dbReference type="InterPro" id="IPR006151">
    <property type="entry name" value="Shikm_DH/Glu-tRNA_Rdtase"/>
</dbReference>
<name>A0AAN7T660_9EURO</name>
<comment type="similarity">
    <text evidence="2">In the N-terminal section; belongs to the shikimate kinase family.</text>
</comment>
<dbReference type="InterPro" id="IPR031322">
    <property type="entry name" value="Shikimate/glucono_kinase"/>
</dbReference>
<dbReference type="SUPFAM" id="SSF53223">
    <property type="entry name" value="Aminoacid dehydrogenase-like, N-terminal domain"/>
    <property type="match status" value="1"/>
</dbReference>
<dbReference type="InterPro" id="IPR041121">
    <property type="entry name" value="SDH_C"/>
</dbReference>
<feature type="domain" description="Shikimate dehydrogenase substrate binding N-terminal" evidence="5">
    <location>
        <begin position="512"/>
        <end position="592"/>
    </location>
</feature>
<proteinExistence type="inferred from homology"/>
<dbReference type="CDD" id="cd01065">
    <property type="entry name" value="NAD_bind_Shikimate_DH"/>
    <property type="match status" value="1"/>
</dbReference>
<evidence type="ECO:0000259" key="5">
    <source>
        <dbReference type="Pfam" id="PF08501"/>
    </source>
</evidence>
<evidence type="ECO:0000256" key="1">
    <source>
        <dbReference type="ARBA" id="ARBA00006477"/>
    </source>
</evidence>
<dbReference type="Pfam" id="PF01487">
    <property type="entry name" value="DHquinase_I"/>
    <property type="match status" value="1"/>
</dbReference>
<dbReference type="PANTHER" id="PTHR21090:SF17">
    <property type="entry name" value="QUINATE REPRESSOR PROTEIN"/>
    <property type="match status" value="1"/>
</dbReference>
<comment type="similarity">
    <text evidence="1">In the 2nd section; belongs to the type-I 3-dehydroquinase family.</text>
</comment>
<feature type="compositionally biased region" description="Low complexity" evidence="3">
    <location>
        <begin position="17"/>
        <end position="27"/>
    </location>
</feature>
<dbReference type="Proteomes" id="UP001309876">
    <property type="component" value="Unassembled WGS sequence"/>
</dbReference>